<keyword evidence="4" id="KW-0732">Signal</keyword>
<keyword evidence="2" id="KW-0804">Transcription</keyword>
<evidence type="ECO:0000313" key="7">
    <source>
        <dbReference type="WBParaSite" id="Hba_15917"/>
    </source>
</evidence>
<name>A0A1I7XE36_HETBA</name>
<dbReference type="SUPFAM" id="SSF48508">
    <property type="entry name" value="Nuclear receptor ligand-binding domain"/>
    <property type="match status" value="1"/>
</dbReference>
<evidence type="ECO:0000256" key="4">
    <source>
        <dbReference type="SAM" id="SignalP"/>
    </source>
</evidence>
<feature type="domain" description="NR LBD" evidence="5">
    <location>
        <begin position="1"/>
        <end position="168"/>
    </location>
</feature>
<keyword evidence="3" id="KW-0675">Receptor</keyword>
<evidence type="ECO:0000259" key="5">
    <source>
        <dbReference type="PROSITE" id="PS51843"/>
    </source>
</evidence>
<keyword evidence="6" id="KW-1185">Reference proteome</keyword>
<dbReference type="PANTHER" id="PTHR47630">
    <property type="entry name" value="NUCLEAR HORMONE RECEPTOR FAMILY-RELATED-RELATED"/>
    <property type="match status" value="1"/>
</dbReference>
<accession>A0A1I7XE36</accession>
<evidence type="ECO:0000313" key="6">
    <source>
        <dbReference type="Proteomes" id="UP000095283"/>
    </source>
</evidence>
<evidence type="ECO:0000256" key="1">
    <source>
        <dbReference type="ARBA" id="ARBA00023015"/>
    </source>
</evidence>
<dbReference type="InterPro" id="IPR000536">
    <property type="entry name" value="Nucl_hrmn_rcpt_lig-bd"/>
</dbReference>
<sequence length="178" mass="20264">MTMAKCRFASFYWWLCSNWSAQCGCQGIAYANGTYHPTDREQQSFPDVKGVSEKSIETLTQPIKDLELSEAEVLVGSVFVIFADFVPNISEETEEILNKAKDNYIDLLASCCSHGRNELQTATRVGKISLLMSAITDLTYLSSDNTEISDVLHIVEFEDWTVELREHRYKRLFKLIGF</sequence>
<dbReference type="InterPro" id="IPR052499">
    <property type="entry name" value="C.elegans_NHRs"/>
</dbReference>
<feature type="chain" id="PRO_5009311106" evidence="4">
    <location>
        <begin position="26"/>
        <end position="178"/>
    </location>
</feature>
<feature type="signal peptide" evidence="4">
    <location>
        <begin position="1"/>
        <end position="25"/>
    </location>
</feature>
<dbReference type="InterPro" id="IPR035500">
    <property type="entry name" value="NHR-like_dom_sf"/>
</dbReference>
<dbReference type="PANTHER" id="PTHR47630:SF4">
    <property type="entry name" value="NUCLEAR HORMONE RECEPTOR FAMILY MEMBER NHR-62"/>
    <property type="match status" value="1"/>
</dbReference>
<dbReference type="AlphaFoldDB" id="A0A1I7XE36"/>
<protein>
    <submittedName>
        <fullName evidence="7">NR LBD domain-containing protein</fullName>
    </submittedName>
</protein>
<proteinExistence type="predicted"/>
<evidence type="ECO:0000256" key="3">
    <source>
        <dbReference type="ARBA" id="ARBA00023170"/>
    </source>
</evidence>
<organism evidence="6 7">
    <name type="scientific">Heterorhabditis bacteriophora</name>
    <name type="common">Entomopathogenic nematode worm</name>
    <dbReference type="NCBI Taxonomy" id="37862"/>
    <lineage>
        <taxon>Eukaryota</taxon>
        <taxon>Metazoa</taxon>
        <taxon>Ecdysozoa</taxon>
        <taxon>Nematoda</taxon>
        <taxon>Chromadorea</taxon>
        <taxon>Rhabditida</taxon>
        <taxon>Rhabditina</taxon>
        <taxon>Rhabditomorpha</taxon>
        <taxon>Strongyloidea</taxon>
        <taxon>Heterorhabditidae</taxon>
        <taxon>Heterorhabditis</taxon>
    </lineage>
</organism>
<dbReference type="Proteomes" id="UP000095283">
    <property type="component" value="Unplaced"/>
</dbReference>
<keyword evidence="1" id="KW-0805">Transcription regulation</keyword>
<dbReference type="Gene3D" id="1.10.565.10">
    <property type="entry name" value="Retinoid X Receptor"/>
    <property type="match status" value="1"/>
</dbReference>
<dbReference type="WBParaSite" id="Hba_15917">
    <property type="protein sequence ID" value="Hba_15917"/>
    <property type="gene ID" value="Hba_15917"/>
</dbReference>
<dbReference type="PROSITE" id="PS51843">
    <property type="entry name" value="NR_LBD"/>
    <property type="match status" value="1"/>
</dbReference>
<dbReference type="Pfam" id="PF00104">
    <property type="entry name" value="Hormone_recep"/>
    <property type="match status" value="1"/>
</dbReference>
<evidence type="ECO:0000256" key="2">
    <source>
        <dbReference type="ARBA" id="ARBA00023163"/>
    </source>
</evidence>
<reference evidence="7" key="1">
    <citation type="submission" date="2016-11" db="UniProtKB">
        <authorList>
            <consortium name="WormBaseParasite"/>
        </authorList>
    </citation>
    <scope>IDENTIFICATION</scope>
</reference>